<dbReference type="RefSeq" id="WP_261294306.1">
    <property type="nucleotide sequence ID" value="NZ_JANQBK010000005.1"/>
</dbReference>
<sequence length="81" mass="8655">MTVRLDTGVVRLDGDCAVEDAETLLALLLDQPAAAIDLAQCTRLHLAVVQVLLAARRPIAAPPGDPFLRDFIVPVLARSPE</sequence>
<evidence type="ECO:0000313" key="1">
    <source>
        <dbReference type="EMBL" id="MFC3580944.1"/>
    </source>
</evidence>
<evidence type="ECO:0008006" key="3">
    <source>
        <dbReference type="Google" id="ProtNLM"/>
    </source>
</evidence>
<protein>
    <recommendedName>
        <fullName evidence="3">STAS domain-containing protein</fullName>
    </recommendedName>
</protein>
<comment type="caution">
    <text evidence="1">The sequence shown here is derived from an EMBL/GenBank/DDBJ whole genome shotgun (WGS) entry which is preliminary data.</text>
</comment>
<organism evidence="1 2">
    <name type="scientific">Sphingomonas hylomeconis</name>
    <dbReference type="NCBI Taxonomy" id="1395958"/>
    <lineage>
        <taxon>Bacteria</taxon>
        <taxon>Pseudomonadati</taxon>
        <taxon>Pseudomonadota</taxon>
        <taxon>Alphaproteobacteria</taxon>
        <taxon>Sphingomonadales</taxon>
        <taxon>Sphingomonadaceae</taxon>
        <taxon>Sphingomonas</taxon>
    </lineage>
</organism>
<accession>A0ABV7SVI9</accession>
<reference evidence="2" key="1">
    <citation type="journal article" date="2019" name="Int. J. Syst. Evol. Microbiol.">
        <title>The Global Catalogue of Microorganisms (GCM) 10K type strain sequencing project: providing services to taxonomists for standard genome sequencing and annotation.</title>
        <authorList>
            <consortium name="The Broad Institute Genomics Platform"/>
            <consortium name="The Broad Institute Genome Sequencing Center for Infectious Disease"/>
            <person name="Wu L."/>
            <person name="Ma J."/>
        </authorList>
    </citation>
    <scope>NUCLEOTIDE SEQUENCE [LARGE SCALE GENOMIC DNA]</scope>
    <source>
        <strain evidence="2">KCTC 42739</strain>
    </source>
</reference>
<dbReference type="Proteomes" id="UP001595713">
    <property type="component" value="Unassembled WGS sequence"/>
</dbReference>
<name>A0ABV7SVI9_9SPHN</name>
<dbReference type="EMBL" id="JBHRXP010000007">
    <property type="protein sequence ID" value="MFC3580944.1"/>
    <property type="molecule type" value="Genomic_DNA"/>
</dbReference>
<keyword evidence="2" id="KW-1185">Reference proteome</keyword>
<gene>
    <name evidence="1" type="ORF">ACFONA_12280</name>
</gene>
<proteinExistence type="predicted"/>
<evidence type="ECO:0000313" key="2">
    <source>
        <dbReference type="Proteomes" id="UP001595713"/>
    </source>
</evidence>